<sequence>MFRSVRLLSSPGIRKLHGNTQNAPKSRLVTITFALFSVATAYTVGSLYPIQPLALLFPAPAPPPLDASSPAGVEYMASLETSLLSLPFLTRLQSAPDKDQWYLTRPHASLPEDRRANHLTAGALRGPGRLATPVVWAKRDESEAFVILHLGRGLCGHDGIVHGGLLATLLDEVMARTAIMNFPERIGVTATLDVSYRAPTKADQFIVIHTKLDEVKGRKAFVSATAETLDGIRLVDATSMFVQPKYASLLNKTLVAQTLGASPQQSITSAPSASGEVPVHLADGNITKTSK</sequence>
<dbReference type="InterPro" id="IPR029069">
    <property type="entry name" value="HotDog_dom_sf"/>
</dbReference>
<keyword evidence="4" id="KW-1185">Reference proteome</keyword>
<organism evidence="3 4">
    <name type="scientific">Rhodocollybia butyracea</name>
    <dbReference type="NCBI Taxonomy" id="206335"/>
    <lineage>
        <taxon>Eukaryota</taxon>
        <taxon>Fungi</taxon>
        <taxon>Dikarya</taxon>
        <taxon>Basidiomycota</taxon>
        <taxon>Agaricomycotina</taxon>
        <taxon>Agaricomycetes</taxon>
        <taxon>Agaricomycetidae</taxon>
        <taxon>Agaricales</taxon>
        <taxon>Marasmiineae</taxon>
        <taxon>Omphalotaceae</taxon>
        <taxon>Rhodocollybia</taxon>
    </lineage>
</organism>
<dbReference type="AlphaFoldDB" id="A0A9P5PX68"/>
<feature type="domain" description="Thioesterase" evidence="2">
    <location>
        <begin position="159"/>
        <end position="231"/>
    </location>
</feature>
<dbReference type="SUPFAM" id="SSF54637">
    <property type="entry name" value="Thioesterase/thiol ester dehydrase-isomerase"/>
    <property type="match status" value="1"/>
</dbReference>
<evidence type="ECO:0000313" key="3">
    <source>
        <dbReference type="EMBL" id="KAF9070152.1"/>
    </source>
</evidence>
<dbReference type="CDD" id="cd03443">
    <property type="entry name" value="PaaI_thioesterase"/>
    <property type="match status" value="1"/>
</dbReference>
<name>A0A9P5PX68_9AGAR</name>
<dbReference type="PANTHER" id="PTHR47260">
    <property type="entry name" value="UPF0644 PROTEIN PB2B4.06"/>
    <property type="match status" value="1"/>
</dbReference>
<dbReference type="EMBL" id="JADNRY010000044">
    <property type="protein sequence ID" value="KAF9070152.1"/>
    <property type="molecule type" value="Genomic_DNA"/>
</dbReference>
<evidence type="ECO:0000313" key="4">
    <source>
        <dbReference type="Proteomes" id="UP000772434"/>
    </source>
</evidence>
<dbReference type="PANTHER" id="PTHR47260:SF1">
    <property type="entry name" value="UPF0644 PROTEIN PB2B4.06"/>
    <property type="match status" value="1"/>
</dbReference>
<dbReference type="Proteomes" id="UP000772434">
    <property type="component" value="Unassembled WGS sequence"/>
</dbReference>
<reference evidence="3" key="1">
    <citation type="submission" date="2020-11" db="EMBL/GenBank/DDBJ databases">
        <authorList>
            <consortium name="DOE Joint Genome Institute"/>
            <person name="Ahrendt S."/>
            <person name="Riley R."/>
            <person name="Andreopoulos W."/>
            <person name="Labutti K."/>
            <person name="Pangilinan J."/>
            <person name="Ruiz-Duenas F.J."/>
            <person name="Barrasa J.M."/>
            <person name="Sanchez-Garcia M."/>
            <person name="Camarero S."/>
            <person name="Miyauchi S."/>
            <person name="Serrano A."/>
            <person name="Linde D."/>
            <person name="Babiker R."/>
            <person name="Drula E."/>
            <person name="Ayuso-Fernandez I."/>
            <person name="Pacheco R."/>
            <person name="Padilla G."/>
            <person name="Ferreira P."/>
            <person name="Barriuso J."/>
            <person name="Kellner H."/>
            <person name="Castanera R."/>
            <person name="Alfaro M."/>
            <person name="Ramirez L."/>
            <person name="Pisabarro A.G."/>
            <person name="Kuo A."/>
            <person name="Tritt A."/>
            <person name="Lipzen A."/>
            <person name="He G."/>
            <person name="Yan M."/>
            <person name="Ng V."/>
            <person name="Cullen D."/>
            <person name="Martin F."/>
            <person name="Rosso M.-N."/>
            <person name="Henrissat B."/>
            <person name="Hibbett D."/>
            <person name="Martinez A.T."/>
            <person name="Grigoriev I.V."/>
        </authorList>
    </citation>
    <scope>NUCLEOTIDE SEQUENCE</scope>
    <source>
        <strain evidence="3">AH 40177</strain>
    </source>
</reference>
<feature type="non-terminal residue" evidence="3">
    <location>
        <position position="291"/>
    </location>
</feature>
<accession>A0A9P5PX68</accession>
<protein>
    <submittedName>
        <fullName evidence="3">HotDog domain-containing protein</fullName>
    </submittedName>
</protein>
<dbReference type="InterPro" id="IPR006683">
    <property type="entry name" value="Thioestr_dom"/>
</dbReference>
<proteinExistence type="predicted"/>
<dbReference type="Pfam" id="PF03061">
    <property type="entry name" value="4HBT"/>
    <property type="match status" value="1"/>
</dbReference>
<dbReference type="OrthoDB" id="506431at2759"/>
<evidence type="ECO:0000256" key="1">
    <source>
        <dbReference type="SAM" id="MobiDB-lite"/>
    </source>
</evidence>
<comment type="caution">
    <text evidence="3">The sequence shown here is derived from an EMBL/GenBank/DDBJ whole genome shotgun (WGS) entry which is preliminary data.</text>
</comment>
<feature type="region of interest" description="Disordered" evidence="1">
    <location>
        <begin position="265"/>
        <end position="291"/>
    </location>
</feature>
<gene>
    <name evidence="3" type="ORF">BDP27DRAFT_1447238</name>
</gene>
<evidence type="ECO:0000259" key="2">
    <source>
        <dbReference type="Pfam" id="PF03061"/>
    </source>
</evidence>
<dbReference type="Gene3D" id="3.10.129.10">
    <property type="entry name" value="Hotdog Thioesterase"/>
    <property type="match status" value="1"/>
</dbReference>
<dbReference type="InterPro" id="IPR052061">
    <property type="entry name" value="PTE-AB_protein"/>
</dbReference>